<dbReference type="SUPFAM" id="SSF55729">
    <property type="entry name" value="Acyl-CoA N-acyltransferases (Nat)"/>
    <property type="match status" value="1"/>
</dbReference>
<dbReference type="RefSeq" id="WP_120195169.1">
    <property type="nucleotide sequence ID" value="NZ_MCIA01000001.1"/>
</dbReference>
<dbReference type="InterPro" id="IPR016181">
    <property type="entry name" value="Acyl_CoA_acyltransferase"/>
</dbReference>
<reference evidence="2 3" key="1">
    <citation type="submission" date="2016-08" db="EMBL/GenBank/DDBJ databases">
        <title>A new outlook on sporulation: Clostridium algidixylanolyticum.</title>
        <authorList>
            <person name="Poppleton D.I."/>
            <person name="Gribaldo S."/>
        </authorList>
    </citation>
    <scope>NUCLEOTIDE SEQUENCE [LARGE SCALE GENOMIC DNA]</scope>
    <source>
        <strain evidence="2 3">SPL73</strain>
    </source>
</reference>
<dbReference type="GO" id="GO:0016747">
    <property type="term" value="F:acyltransferase activity, transferring groups other than amino-acyl groups"/>
    <property type="evidence" value="ECO:0007669"/>
    <property type="project" value="InterPro"/>
</dbReference>
<dbReference type="Gene3D" id="3.40.630.30">
    <property type="match status" value="1"/>
</dbReference>
<evidence type="ECO:0000259" key="1">
    <source>
        <dbReference type="PROSITE" id="PS51186"/>
    </source>
</evidence>
<keyword evidence="3" id="KW-1185">Reference proteome</keyword>
<dbReference type="InterPro" id="IPR000182">
    <property type="entry name" value="GNAT_dom"/>
</dbReference>
<dbReference type="Proteomes" id="UP000284277">
    <property type="component" value="Unassembled WGS sequence"/>
</dbReference>
<feature type="domain" description="N-acetyltransferase" evidence="1">
    <location>
        <begin position="3"/>
        <end position="160"/>
    </location>
</feature>
<dbReference type="Pfam" id="PF00583">
    <property type="entry name" value="Acetyltransf_1"/>
    <property type="match status" value="1"/>
</dbReference>
<gene>
    <name evidence="2" type="ORF">BET01_02480</name>
</gene>
<dbReference type="CDD" id="cd04301">
    <property type="entry name" value="NAT_SF"/>
    <property type="match status" value="1"/>
</dbReference>
<accession>A0A419TCM7</accession>
<sequence length="205" mass="23768">MEDIIRLEEEKDYLEVEHVVRDAFWNVYRPGCNEHLVAHNLRKSPGFIKELDFVIERNGEIVASIMYSNVELQMDNGERIDLVGFGPLAVRPDCQSEGLGRTLIFHSMKKAEQLGFETVFITGNSRYYHRFGFESASRYGIYLDENREGEFTSFMVKPLVQGALTGIGGILKFDQSFDPTKEETEEFDKKFPEKVKEKLPRQIWD</sequence>
<dbReference type="PROSITE" id="PS51186">
    <property type="entry name" value="GNAT"/>
    <property type="match status" value="1"/>
</dbReference>
<proteinExistence type="predicted"/>
<dbReference type="OrthoDB" id="9797178at2"/>
<protein>
    <recommendedName>
        <fullName evidence="1">N-acetyltransferase domain-containing protein</fullName>
    </recommendedName>
</protein>
<evidence type="ECO:0000313" key="2">
    <source>
        <dbReference type="EMBL" id="RKD35230.1"/>
    </source>
</evidence>
<comment type="caution">
    <text evidence="2">The sequence shown here is derived from an EMBL/GenBank/DDBJ whole genome shotgun (WGS) entry which is preliminary data.</text>
</comment>
<dbReference type="EMBL" id="MCIA01000001">
    <property type="protein sequence ID" value="RKD35230.1"/>
    <property type="molecule type" value="Genomic_DNA"/>
</dbReference>
<dbReference type="AlphaFoldDB" id="A0A419TCM7"/>
<organism evidence="2 3">
    <name type="scientific">Lacrimispora algidixylanolytica</name>
    <dbReference type="NCBI Taxonomy" id="94868"/>
    <lineage>
        <taxon>Bacteria</taxon>
        <taxon>Bacillati</taxon>
        <taxon>Bacillota</taxon>
        <taxon>Clostridia</taxon>
        <taxon>Lachnospirales</taxon>
        <taxon>Lachnospiraceae</taxon>
        <taxon>Lacrimispora</taxon>
    </lineage>
</organism>
<evidence type="ECO:0000313" key="3">
    <source>
        <dbReference type="Proteomes" id="UP000284277"/>
    </source>
</evidence>
<name>A0A419TCM7_9FIRM</name>